<dbReference type="EMBL" id="CP014578">
    <property type="protein sequence ID" value="ANB72600.1"/>
    <property type="molecule type" value="Genomic_DNA"/>
</dbReference>
<keyword evidence="2" id="KW-1185">Reference proteome</keyword>
<dbReference type="KEGG" id="buz:AYM40_09650"/>
<organism evidence="1 2">
    <name type="scientific">Paraburkholderia phytofirmans OLGA172</name>
    <dbReference type="NCBI Taxonomy" id="1417228"/>
    <lineage>
        <taxon>Bacteria</taxon>
        <taxon>Pseudomonadati</taxon>
        <taxon>Pseudomonadota</taxon>
        <taxon>Betaproteobacteria</taxon>
        <taxon>Burkholderiales</taxon>
        <taxon>Burkholderiaceae</taxon>
        <taxon>Paraburkholderia</taxon>
    </lineage>
</organism>
<proteinExistence type="predicted"/>
<accession>A0A160FJQ5</accession>
<protein>
    <submittedName>
        <fullName evidence="1">Uncharacterized protein</fullName>
    </submittedName>
</protein>
<reference evidence="1 2" key="1">
    <citation type="journal article" date="2016" name="Gene">
        <title>PacBio SMRT assembly of a complex multi-replicon genome reveals chlorocatechol degradative operon in a region of genome plasticity.</title>
        <authorList>
            <person name="Ricker N."/>
            <person name="Shen S.Y."/>
            <person name="Goordial J."/>
            <person name="Jin S."/>
            <person name="Fulthorpe R.R."/>
        </authorList>
    </citation>
    <scope>NUCLEOTIDE SEQUENCE [LARGE SCALE GENOMIC DNA]</scope>
    <source>
        <strain evidence="1 2">OLGA172</strain>
    </source>
</reference>
<dbReference type="AlphaFoldDB" id="A0A160FJQ5"/>
<name>A0A160FJQ5_9BURK</name>
<sequence length="107" mass="11399">MRHCEGRRQVSRQSLIHPVGGAFYTRKTRILPCRAPEAGKAGNSSAPHAIKRKNQSMPTAMPYVFGNVDFPPRLRGFGSIPTRGSRASTSAVILAAMVSNAGSSCGT</sequence>
<evidence type="ECO:0000313" key="2">
    <source>
        <dbReference type="Proteomes" id="UP000076852"/>
    </source>
</evidence>
<evidence type="ECO:0000313" key="1">
    <source>
        <dbReference type="EMBL" id="ANB72600.1"/>
    </source>
</evidence>
<gene>
    <name evidence="1" type="ORF">AYM40_09650</name>
</gene>
<dbReference type="STRING" id="1804984.AYM40_09650"/>
<dbReference type="Proteomes" id="UP000076852">
    <property type="component" value="Chromosome 1"/>
</dbReference>